<accession>A0A3G5A6Q4</accession>
<sequence>MPDKCYSNLQDNLLTLINSYISFSDSNLSSVQYYFEDTNIENFSFRDIINFYAMSIGVQEGELCYLRFHLDLAEGGKFSIQPILYTPFGHLPFVSTSYLFSSVEQKFIQFIAKPGLSALVQFFFSEFKVTNLYIRFDVS</sequence>
<organism evidence="1">
    <name type="scientific">Harvfovirus sp</name>
    <dbReference type="NCBI Taxonomy" id="2487768"/>
    <lineage>
        <taxon>Viruses</taxon>
        <taxon>Varidnaviria</taxon>
        <taxon>Bamfordvirae</taxon>
        <taxon>Nucleocytoviricota</taxon>
        <taxon>Megaviricetes</taxon>
        <taxon>Imitervirales</taxon>
        <taxon>Mimiviridae</taxon>
        <taxon>Klosneuvirinae</taxon>
    </lineage>
</organism>
<evidence type="ECO:0000313" key="1">
    <source>
        <dbReference type="EMBL" id="AYV81139.1"/>
    </source>
</evidence>
<reference evidence="1" key="1">
    <citation type="submission" date="2018-10" db="EMBL/GenBank/DDBJ databases">
        <title>Hidden diversity of soil giant viruses.</title>
        <authorList>
            <person name="Schulz F."/>
            <person name="Alteio L."/>
            <person name="Goudeau D."/>
            <person name="Ryan E.M."/>
            <person name="Malmstrom R.R."/>
            <person name="Blanchard J."/>
            <person name="Woyke T."/>
        </authorList>
    </citation>
    <scope>NUCLEOTIDE SEQUENCE</scope>
    <source>
        <strain evidence="1">HAV1</strain>
    </source>
</reference>
<proteinExistence type="predicted"/>
<gene>
    <name evidence="1" type="ORF">Harvfovirus18_7</name>
</gene>
<dbReference type="EMBL" id="MK072260">
    <property type="protein sequence ID" value="AYV81139.1"/>
    <property type="molecule type" value="Genomic_DNA"/>
</dbReference>
<protein>
    <submittedName>
        <fullName evidence="1">Uncharacterized protein</fullName>
    </submittedName>
</protein>
<name>A0A3G5A6Q4_9VIRU</name>